<feature type="compositionally biased region" description="Polar residues" evidence="1">
    <location>
        <begin position="51"/>
        <end position="61"/>
    </location>
</feature>
<name>A0A131YJM3_RHIAP</name>
<feature type="region of interest" description="Disordered" evidence="1">
    <location>
        <begin position="122"/>
        <end position="163"/>
    </location>
</feature>
<evidence type="ECO:0000256" key="1">
    <source>
        <dbReference type="SAM" id="MobiDB-lite"/>
    </source>
</evidence>
<organism evidence="2">
    <name type="scientific">Rhipicephalus appendiculatus</name>
    <name type="common">Brown ear tick</name>
    <dbReference type="NCBI Taxonomy" id="34631"/>
    <lineage>
        <taxon>Eukaryota</taxon>
        <taxon>Metazoa</taxon>
        <taxon>Ecdysozoa</taxon>
        <taxon>Arthropoda</taxon>
        <taxon>Chelicerata</taxon>
        <taxon>Arachnida</taxon>
        <taxon>Acari</taxon>
        <taxon>Parasitiformes</taxon>
        <taxon>Ixodida</taxon>
        <taxon>Ixodoidea</taxon>
        <taxon>Ixodidae</taxon>
        <taxon>Rhipicephalinae</taxon>
        <taxon>Rhipicephalus</taxon>
        <taxon>Rhipicephalus</taxon>
    </lineage>
</organism>
<accession>A0A131YJM3</accession>
<feature type="region of interest" description="Disordered" evidence="1">
    <location>
        <begin position="1"/>
        <end position="91"/>
    </location>
</feature>
<sequence>MLRTPPRGADPSPSHEEDDTKDNPVLRTSRRQQGLQPEHGLLPENTRPTKRLTSTAGTMTTPVPPATIVIQPPREPPTFHGSPREDPPRPRAAMTQRLFLRSWRLRRPPPVVCWGGRWGTTVPSPTGPSSSLESPTSLPSSFGGTNTTAAMHTSWKIAPRKRP</sequence>
<evidence type="ECO:0000313" key="2">
    <source>
        <dbReference type="EMBL" id="JAP78640.1"/>
    </source>
</evidence>
<proteinExistence type="predicted"/>
<dbReference type="EMBL" id="GEDV01009917">
    <property type="protein sequence ID" value="JAP78640.1"/>
    <property type="molecule type" value="Transcribed_RNA"/>
</dbReference>
<protein>
    <submittedName>
        <fullName evidence="2">Tick transposon</fullName>
    </submittedName>
</protein>
<feature type="compositionally biased region" description="Polar residues" evidence="1">
    <location>
        <begin position="142"/>
        <end position="151"/>
    </location>
</feature>
<feature type="compositionally biased region" description="Low complexity" evidence="1">
    <location>
        <begin position="122"/>
        <end position="141"/>
    </location>
</feature>
<reference evidence="2" key="1">
    <citation type="journal article" date="2016" name="Ticks Tick Borne Dis.">
        <title>De novo assembly and annotation of the salivary gland transcriptome of Rhipicephalus appendiculatus male and female ticks during blood feeding.</title>
        <authorList>
            <person name="de Castro M.H."/>
            <person name="de Klerk D."/>
            <person name="Pienaar R."/>
            <person name="Latif A.A."/>
            <person name="Rees D.J."/>
            <person name="Mans B.J."/>
        </authorList>
    </citation>
    <scope>NUCLEOTIDE SEQUENCE</scope>
    <source>
        <tissue evidence="2">Salivary glands</tissue>
    </source>
</reference>
<dbReference type="AlphaFoldDB" id="A0A131YJM3"/>